<organism evidence="5 6">
    <name type="scientific">Stappia sediminis</name>
    <dbReference type="NCBI Taxonomy" id="2692190"/>
    <lineage>
        <taxon>Bacteria</taxon>
        <taxon>Pseudomonadati</taxon>
        <taxon>Pseudomonadota</taxon>
        <taxon>Alphaproteobacteria</taxon>
        <taxon>Hyphomicrobiales</taxon>
        <taxon>Stappiaceae</taxon>
        <taxon>Stappia</taxon>
    </lineage>
</organism>
<dbReference type="CDD" id="cd00090">
    <property type="entry name" value="HTH_ARSR"/>
    <property type="match status" value="1"/>
</dbReference>
<evidence type="ECO:0000313" key="5">
    <source>
        <dbReference type="EMBL" id="MXN66142.1"/>
    </source>
</evidence>
<dbReference type="GO" id="GO:0003677">
    <property type="term" value="F:DNA binding"/>
    <property type="evidence" value="ECO:0007669"/>
    <property type="project" value="UniProtKB-KW"/>
</dbReference>
<dbReference type="InterPro" id="IPR051011">
    <property type="entry name" value="Metal_resp_trans_reg"/>
</dbReference>
<reference evidence="5 6" key="1">
    <citation type="submission" date="2019-12" db="EMBL/GenBank/DDBJ databases">
        <authorList>
            <person name="Li M."/>
        </authorList>
    </citation>
    <scope>NUCLEOTIDE SEQUENCE [LARGE SCALE GENOMIC DNA]</scope>
    <source>
        <strain evidence="5 6">GBMRC 2046</strain>
    </source>
</reference>
<dbReference type="SUPFAM" id="SSF46785">
    <property type="entry name" value="Winged helix' DNA-binding domain"/>
    <property type="match status" value="1"/>
</dbReference>
<dbReference type="GO" id="GO:0003700">
    <property type="term" value="F:DNA-binding transcription factor activity"/>
    <property type="evidence" value="ECO:0007669"/>
    <property type="project" value="InterPro"/>
</dbReference>
<dbReference type="EMBL" id="WUMV01000007">
    <property type="protein sequence ID" value="MXN66142.1"/>
    <property type="molecule type" value="Genomic_DNA"/>
</dbReference>
<dbReference type="PANTHER" id="PTHR43132:SF2">
    <property type="entry name" value="ARSENICAL RESISTANCE OPERON REPRESSOR ARSR-RELATED"/>
    <property type="match status" value="1"/>
</dbReference>
<keyword evidence="2" id="KW-0238">DNA-binding</keyword>
<dbReference type="PROSITE" id="PS50987">
    <property type="entry name" value="HTH_ARSR_2"/>
    <property type="match status" value="1"/>
</dbReference>
<keyword evidence="3" id="KW-0804">Transcription</keyword>
<dbReference type="Proteomes" id="UP000433101">
    <property type="component" value="Unassembled WGS sequence"/>
</dbReference>
<dbReference type="InterPro" id="IPR001845">
    <property type="entry name" value="HTH_ArsR_DNA-bd_dom"/>
</dbReference>
<sequence>MTLDDAAARLEALGNPTRLNIYRTLVRAGEGGLSVSALRERVGGALSTLSHHLQKLVLVGLVIQERQGTTLICRANYDQMHGLVDYLTKECCADETDARQGDAA</sequence>
<name>A0A7X3LW32_9HYPH</name>
<gene>
    <name evidence="5" type="ORF">GR183_14600</name>
</gene>
<dbReference type="RefSeq" id="WP_160776397.1">
    <property type="nucleotide sequence ID" value="NZ_WUMV01000007.1"/>
</dbReference>
<dbReference type="SMART" id="SM00418">
    <property type="entry name" value="HTH_ARSR"/>
    <property type="match status" value="1"/>
</dbReference>
<dbReference type="Gene3D" id="1.10.10.10">
    <property type="entry name" value="Winged helix-like DNA-binding domain superfamily/Winged helix DNA-binding domain"/>
    <property type="match status" value="1"/>
</dbReference>
<proteinExistence type="predicted"/>
<dbReference type="InterPro" id="IPR036390">
    <property type="entry name" value="WH_DNA-bd_sf"/>
</dbReference>
<dbReference type="InterPro" id="IPR011991">
    <property type="entry name" value="ArsR-like_HTH"/>
</dbReference>
<keyword evidence="6" id="KW-1185">Reference proteome</keyword>
<evidence type="ECO:0000313" key="6">
    <source>
        <dbReference type="Proteomes" id="UP000433101"/>
    </source>
</evidence>
<feature type="domain" description="HTH arsR-type" evidence="4">
    <location>
        <begin position="1"/>
        <end position="95"/>
    </location>
</feature>
<dbReference type="AlphaFoldDB" id="A0A7X3LW32"/>
<accession>A0A7X3LW32</accession>
<evidence type="ECO:0000256" key="2">
    <source>
        <dbReference type="ARBA" id="ARBA00023125"/>
    </source>
</evidence>
<evidence type="ECO:0000256" key="1">
    <source>
        <dbReference type="ARBA" id="ARBA00023015"/>
    </source>
</evidence>
<evidence type="ECO:0000256" key="3">
    <source>
        <dbReference type="ARBA" id="ARBA00023163"/>
    </source>
</evidence>
<keyword evidence="1" id="KW-0805">Transcription regulation</keyword>
<protein>
    <submittedName>
        <fullName evidence="5">Metalloregulator ArsR/SmtB family transcription factor</fullName>
    </submittedName>
</protein>
<dbReference type="PANTHER" id="PTHR43132">
    <property type="entry name" value="ARSENICAL RESISTANCE OPERON REPRESSOR ARSR-RELATED"/>
    <property type="match status" value="1"/>
</dbReference>
<comment type="caution">
    <text evidence="5">The sequence shown here is derived from an EMBL/GenBank/DDBJ whole genome shotgun (WGS) entry which is preliminary data.</text>
</comment>
<dbReference type="InterPro" id="IPR036388">
    <property type="entry name" value="WH-like_DNA-bd_sf"/>
</dbReference>
<dbReference type="Pfam" id="PF12840">
    <property type="entry name" value="HTH_20"/>
    <property type="match status" value="1"/>
</dbReference>
<evidence type="ECO:0000259" key="4">
    <source>
        <dbReference type="PROSITE" id="PS50987"/>
    </source>
</evidence>
<dbReference type="NCBIfam" id="NF033788">
    <property type="entry name" value="HTH_metalloreg"/>
    <property type="match status" value="1"/>
</dbReference>
<dbReference type="PRINTS" id="PR00778">
    <property type="entry name" value="HTHARSR"/>
</dbReference>